<protein>
    <submittedName>
        <fullName evidence="2">Uncharacterized protein</fullName>
    </submittedName>
</protein>
<organism evidence="2 3">
    <name type="scientific">Nocardioides aquiterrae</name>
    <dbReference type="NCBI Taxonomy" id="203799"/>
    <lineage>
        <taxon>Bacteria</taxon>
        <taxon>Bacillati</taxon>
        <taxon>Actinomycetota</taxon>
        <taxon>Actinomycetes</taxon>
        <taxon>Propionibacteriales</taxon>
        <taxon>Nocardioidaceae</taxon>
        <taxon>Nocardioides</taxon>
    </lineage>
</organism>
<accession>A0ABN1UEQ8</accession>
<keyword evidence="1" id="KW-0472">Membrane</keyword>
<feature type="transmembrane region" description="Helical" evidence="1">
    <location>
        <begin position="37"/>
        <end position="57"/>
    </location>
</feature>
<name>A0ABN1UEQ8_9ACTN</name>
<evidence type="ECO:0000256" key="1">
    <source>
        <dbReference type="SAM" id="Phobius"/>
    </source>
</evidence>
<dbReference type="Proteomes" id="UP001499979">
    <property type="component" value="Unassembled WGS sequence"/>
</dbReference>
<evidence type="ECO:0000313" key="2">
    <source>
        <dbReference type="EMBL" id="GAA1138529.1"/>
    </source>
</evidence>
<feature type="transmembrane region" description="Helical" evidence="1">
    <location>
        <begin position="12"/>
        <end position="31"/>
    </location>
</feature>
<gene>
    <name evidence="2" type="ORF">GCM10009606_17880</name>
</gene>
<evidence type="ECO:0000313" key="3">
    <source>
        <dbReference type="Proteomes" id="UP001499979"/>
    </source>
</evidence>
<sequence length="73" mass="7697">MIPMSTPTREIPTGVAATILAIGCAGGLVATARAGSWWWILFVVLLLVTAASAYGAVESFQLRHRDEEGNPIA</sequence>
<dbReference type="EMBL" id="BAAAJE010000006">
    <property type="protein sequence ID" value="GAA1138529.1"/>
    <property type="molecule type" value="Genomic_DNA"/>
</dbReference>
<keyword evidence="3" id="KW-1185">Reference proteome</keyword>
<proteinExistence type="predicted"/>
<reference evidence="2 3" key="1">
    <citation type="journal article" date="2019" name="Int. J. Syst. Evol. Microbiol.">
        <title>The Global Catalogue of Microorganisms (GCM) 10K type strain sequencing project: providing services to taxonomists for standard genome sequencing and annotation.</title>
        <authorList>
            <consortium name="The Broad Institute Genomics Platform"/>
            <consortium name="The Broad Institute Genome Sequencing Center for Infectious Disease"/>
            <person name="Wu L."/>
            <person name="Ma J."/>
        </authorList>
    </citation>
    <scope>NUCLEOTIDE SEQUENCE [LARGE SCALE GENOMIC DNA]</scope>
    <source>
        <strain evidence="2 3">JCM 11813</strain>
    </source>
</reference>
<keyword evidence="1" id="KW-0812">Transmembrane</keyword>
<keyword evidence="1" id="KW-1133">Transmembrane helix</keyword>
<comment type="caution">
    <text evidence="2">The sequence shown here is derived from an EMBL/GenBank/DDBJ whole genome shotgun (WGS) entry which is preliminary data.</text>
</comment>